<name>A0AA36CZG1_9BILA</name>
<reference evidence="1" key="1">
    <citation type="submission" date="2023-06" db="EMBL/GenBank/DDBJ databases">
        <authorList>
            <person name="Delattre M."/>
        </authorList>
    </citation>
    <scope>NUCLEOTIDE SEQUENCE</scope>
    <source>
        <strain evidence="1">AF72</strain>
    </source>
</reference>
<dbReference type="AlphaFoldDB" id="A0AA36CZG1"/>
<evidence type="ECO:0000313" key="2">
    <source>
        <dbReference type="Proteomes" id="UP001177023"/>
    </source>
</evidence>
<proteinExistence type="predicted"/>
<sequence length="322" mass="35969">MTKVGEGLKSVVPEPAEYYTTVFVDGKIWLFGLTYKDQKTHNWGHRVAFHGGHVVAFDVNSGTWEGPYEIPELSDEENQGELFFVRNNALHLLLYKEFLRFEPKALYTWDTASKSWQGKTFSMSGSAIADGCECNPAGVKLVDDEPSADTVTFFVNHGKTHLYEIDLNSGHVSKRCDLNKEEIINGAPVLGCKKDDKVYFFFAVHGCVYRWESGRLQALPLGGNGNPEPVQIQGEPPNFGFTGSRFTHLRPNGEWGHATGAQQVGMCDSRFVGDVHNVKFGEPAVWEKSATTLEEAHKNIAYDYSTDTLYTISDEAVEKHSF</sequence>
<keyword evidence="2" id="KW-1185">Reference proteome</keyword>
<dbReference type="Proteomes" id="UP001177023">
    <property type="component" value="Unassembled WGS sequence"/>
</dbReference>
<evidence type="ECO:0000313" key="1">
    <source>
        <dbReference type="EMBL" id="CAJ0576702.1"/>
    </source>
</evidence>
<accession>A0AA36CZG1</accession>
<protein>
    <submittedName>
        <fullName evidence="1">Uncharacterized protein</fullName>
    </submittedName>
</protein>
<gene>
    <name evidence="1" type="ORF">MSPICULIGERA_LOCUS14989</name>
</gene>
<feature type="non-terminal residue" evidence="1">
    <location>
        <position position="322"/>
    </location>
</feature>
<organism evidence="1 2">
    <name type="scientific">Mesorhabditis spiculigera</name>
    <dbReference type="NCBI Taxonomy" id="96644"/>
    <lineage>
        <taxon>Eukaryota</taxon>
        <taxon>Metazoa</taxon>
        <taxon>Ecdysozoa</taxon>
        <taxon>Nematoda</taxon>
        <taxon>Chromadorea</taxon>
        <taxon>Rhabditida</taxon>
        <taxon>Rhabditina</taxon>
        <taxon>Rhabditomorpha</taxon>
        <taxon>Rhabditoidea</taxon>
        <taxon>Rhabditidae</taxon>
        <taxon>Mesorhabditinae</taxon>
        <taxon>Mesorhabditis</taxon>
    </lineage>
</organism>
<dbReference type="EMBL" id="CATQJA010002645">
    <property type="protein sequence ID" value="CAJ0576702.1"/>
    <property type="molecule type" value="Genomic_DNA"/>
</dbReference>
<comment type="caution">
    <text evidence="1">The sequence shown here is derived from an EMBL/GenBank/DDBJ whole genome shotgun (WGS) entry which is preliminary data.</text>
</comment>